<dbReference type="PANTHER" id="PTHR36838">
    <property type="entry name" value="AUXIN EFFLUX CARRIER FAMILY PROTEIN"/>
    <property type="match status" value="1"/>
</dbReference>
<feature type="transmembrane region" description="Helical" evidence="8">
    <location>
        <begin position="144"/>
        <end position="164"/>
    </location>
</feature>
<dbReference type="Gene3D" id="1.20.1530.20">
    <property type="match status" value="1"/>
</dbReference>
<reference evidence="9" key="1">
    <citation type="submission" date="2018-06" db="EMBL/GenBank/DDBJ databases">
        <authorList>
            <person name="Zhirakovskaya E."/>
        </authorList>
    </citation>
    <scope>NUCLEOTIDE SEQUENCE</scope>
</reference>
<protein>
    <recommendedName>
        <fullName evidence="10">Auxin efflux carrier family protein</fullName>
    </recommendedName>
</protein>
<evidence type="ECO:0000256" key="2">
    <source>
        <dbReference type="ARBA" id="ARBA00010145"/>
    </source>
</evidence>
<sequence length="287" mass="30430">MVAAFGFALQRWIGVEKRPLSTIVLNVLSPSLVFSSLVSSKLPGDEIVSLALFTVFNVLLMGGVAYTAARLLRLKRSETIALMVVTMFVNGGNYGLTLNQLRYGDPGLARAVVYYTTSTVMLYTIGIFLASMGELSWRDALRRLLRFPAVYAAVLAILVYSFNITLPAPLLRGIEVAGAGAIPVMLLVLGMQLADLKAIASIRLAIPAVAVRLLIGPLIGLLLATVLGLSGLGRSTSIIESSMPPAVFTIILATEFDLEPAAVTSIVLLTTLLSPLTIAATITLLGL</sequence>
<evidence type="ECO:0000256" key="7">
    <source>
        <dbReference type="ARBA" id="ARBA00023136"/>
    </source>
</evidence>
<dbReference type="InterPro" id="IPR004776">
    <property type="entry name" value="Mem_transp_PIN-like"/>
</dbReference>
<evidence type="ECO:0000256" key="3">
    <source>
        <dbReference type="ARBA" id="ARBA00022448"/>
    </source>
</evidence>
<dbReference type="Pfam" id="PF03547">
    <property type="entry name" value="Mem_trans"/>
    <property type="match status" value="1"/>
</dbReference>
<organism evidence="9">
    <name type="scientific">hydrothermal vent metagenome</name>
    <dbReference type="NCBI Taxonomy" id="652676"/>
    <lineage>
        <taxon>unclassified sequences</taxon>
        <taxon>metagenomes</taxon>
        <taxon>ecological metagenomes</taxon>
    </lineage>
</organism>
<keyword evidence="4" id="KW-1003">Cell membrane</keyword>
<evidence type="ECO:0000313" key="9">
    <source>
        <dbReference type="EMBL" id="VAW32676.1"/>
    </source>
</evidence>
<name>A0A3B0VKN8_9ZZZZ</name>
<feature type="transmembrane region" description="Helical" evidence="8">
    <location>
        <begin position="206"/>
        <end position="227"/>
    </location>
</feature>
<dbReference type="EMBL" id="UOEU01000380">
    <property type="protein sequence ID" value="VAW32676.1"/>
    <property type="molecule type" value="Genomic_DNA"/>
</dbReference>
<gene>
    <name evidence="9" type="ORF">MNBD_CHLOROFLEXI01-3451</name>
</gene>
<feature type="transmembrane region" description="Helical" evidence="8">
    <location>
        <begin position="176"/>
        <end position="194"/>
    </location>
</feature>
<evidence type="ECO:0000256" key="6">
    <source>
        <dbReference type="ARBA" id="ARBA00022989"/>
    </source>
</evidence>
<feature type="transmembrane region" description="Helical" evidence="8">
    <location>
        <begin position="20"/>
        <end position="38"/>
    </location>
</feature>
<keyword evidence="6 8" id="KW-1133">Transmembrane helix</keyword>
<dbReference type="GO" id="GO:0055085">
    <property type="term" value="P:transmembrane transport"/>
    <property type="evidence" value="ECO:0007669"/>
    <property type="project" value="InterPro"/>
</dbReference>
<dbReference type="AlphaFoldDB" id="A0A3B0VKN8"/>
<feature type="transmembrane region" description="Helical" evidence="8">
    <location>
        <begin position="80"/>
        <end position="100"/>
    </location>
</feature>
<dbReference type="InterPro" id="IPR038770">
    <property type="entry name" value="Na+/solute_symporter_sf"/>
</dbReference>
<evidence type="ECO:0000256" key="8">
    <source>
        <dbReference type="SAM" id="Phobius"/>
    </source>
</evidence>
<comment type="subcellular location">
    <subcellularLocation>
        <location evidence="1">Cell membrane</location>
        <topology evidence="1">Multi-pass membrane protein</topology>
    </subcellularLocation>
</comment>
<feature type="transmembrane region" description="Helical" evidence="8">
    <location>
        <begin position="262"/>
        <end position="285"/>
    </location>
</feature>
<dbReference type="GO" id="GO:0005886">
    <property type="term" value="C:plasma membrane"/>
    <property type="evidence" value="ECO:0007669"/>
    <property type="project" value="UniProtKB-SubCell"/>
</dbReference>
<evidence type="ECO:0008006" key="10">
    <source>
        <dbReference type="Google" id="ProtNLM"/>
    </source>
</evidence>
<accession>A0A3B0VKN8</accession>
<feature type="transmembrane region" description="Helical" evidence="8">
    <location>
        <begin position="112"/>
        <end position="132"/>
    </location>
</feature>
<feature type="transmembrane region" description="Helical" evidence="8">
    <location>
        <begin position="50"/>
        <end position="68"/>
    </location>
</feature>
<evidence type="ECO:0000256" key="4">
    <source>
        <dbReference type="ARBA" id="ARBA00022475"/>
    </source>
</evidence>
<keyword evidence="5 8" id="KW-0812">Transmembrane</keyword>
<comment type="similarity">
    <text evidence="2">Belongs to the auxin efflux carrier (TC 2.A.69) family.</text>
</comment>
<keyword evidence="7 8" id="KW-0472">Membrane</keyword>
<evidence type="ECO:0000256" key="5">
    <source>
        <dbReference type="ARBA" id="ARBA00022692"/>
    </source>
</evidence>
<dbReference type="PANTHER" id="PTHR36838:SF1">
    <property type="entry name" value="SLR1864 PROTEIN"/>
    <property type="match status" value="1"/>
</dbReference>
<proteinExistence type="inferred from homology"/>
<evidence type="ECO:0000256" key="1">
    <source>
        <dbReference type="ARBA" id="ARBA00004651"/>
    </source>
</evidence>
<keyword evidence="3" id="KW-0813">Transport</keyword>